<keyword evidence="2" id="KW-0812">Transmembrane</keyword>
<dbReference type="EMBL" id="LATX01001042">
    <property type="protein sequence ID" value="KTB43937.1"/>
    <property type="molecule type" value="Genomic_DNA"/>
</dbReference>
<evidence type="ECO:0000313" key="3">
    <source>
        <dbReference type="EMBL" id="KTB43937.1"/>
    </source>
</evidence>
<sequence>MSDLDSDAFVREINEAYFNACNFESLMRGIHIAVLISALSKIYTRRPQRSSHTMAFLIILLFVLSTIHCATFWAYVRRAFIARGQTAQSTADALNEYPVWFTGTTGVSDANAVLADCIIIWRTWVVWGQNWWIIVVPIISTMLMTAFSIIAIYQTVTSTSFGAVGVDYATALYSSTLATTIFCTCAIVYRIVTISKDSNNLRTYRGVMEVFVESSALYCVATMFALIAYVTSGPASEYASAFWTAVTGIAPTLLVARVASGEARPDDTWAPSASTRLGHLSFTGRSTTDGYELHTNDVPATSRAGGYSDYDETETSAVNNDSPKHVREDSV</sequence>
<dbReference type="eggNOG" id="ENOG502RR9P">
    <property type="taxonomic scope" value="Eukaryota"/>
</dbReference>
<feature type="transmembrane region" description="Helical" evidence="2">
    <location>
        <begin position="168"/>
        <end position="189"/>
    </location>
</feature>
<accession>A0A0W0G5V6</accession>
<feature type="compositionally biased region" description="Basic and acidic residues" evidence="1">
    <location>
        <begin position="322"/>
        <end position="331"/>
    </location>
</feature>
<comment type="caution">
    <text evidence="3">The sequence shown here is derived from an EMBL/GenBank/DDBJ whole genome shotgun (WGS) entry which is preliminary data.</text>
</comment>
<dbReference type="AlphaFoldDB" id="A0A0W0G5V6"/>
<evidence type="ECO:0000313" key="4">
    <source>
        <dbReference type="Proteomes" id="UP000054988"/>
    </source>
</evidence>
<protein>
    <recommendedName>
        <fullName evidence="5">Transmembrane protein</fullName>
    </recommendedName>
</protein>
<name>A0A0W0G5V6_MONRR</name>
<dbReference type="Proteomes" id="UP000054988">
    <property type="component" value="Unassembled WGS sequence"/>
</dbReference>
<keyword evidence="2" id="KW-0472">Membrane</keyword>
<feature type="transmembrane region" description="Helical" evidence="2">
    <location>
        <begin position="131"/>
        <end position="156"/>
    </location>
</feature>
<feature type="region of interest" description="Disordered" evidence="1">
    <location>
        <begin position="288"/>
        <end position="331"/>
    </location>
</feature>
<evidence type="ECO:0000256" key="2">
    <source>
        <dbReference type="SAM" id="Phobius"/>
    </source>
</evidence>
<evidence type="ECO:0000256" key="1">
    <source>
        <dbReference type="SAM" id="MobiDB-lite"/>
    </source>
</evidence>
<feature type="transmembrane region" description="Helical" evidence="2">
    <location>
        <begin position="55"/>
        <end position="76"/>
    </location>
</feature>
<feature type="transmembrane region" description="Helical" evidence="2">
    <location>
        <begin position="210"/>
        <end position="232"/>
    </location>
</feature>
<feature type="transmembrane region" description="Helical" evidence="2">
    <location>
        <begin position="238"/>
        <end position="256"/>
    </location>
</feature>
<proteinExistence type="predicted"/>
<organism evidence="3 4">
    <name type="scientific">Moniliophthora roreri</name>
    <name type="common">Frosty pod rot fungus</name>
    <name type="synonym">Monilia roreri</name>
    <dbReference type="NCBI Taxonomy" id="221103"/>
    <lineage>
        <taxon>Eukaryota</taxon>
        <taxon>Fungi</taxon>
        <taxon>Dikarya</taxon>
        <taxon>Basidiomycota</taxon>
        <taxon>Agaricomycotina</taxon>
        <taxon>Agaricomycetes</taxon>
        <taxon>Agaricomycetidae</taxon>
        <taxon>Agaricales</taxon>
        <taxon>Marasmiineae</taxon>
        <taxon>Marasmiaceae</taxon>
        <taxon>Moniliophthora</taxon>
    </lineage>
</organism>
<keyword evidence="2" id="KW-1133">Transmembrane helix</keyword>
<evidence type="ECO:0008006" key="5">
    <source>
        <dbReference type="Google" id="ProtNLM"/>
    </source>
</evidence>
<reference evidence="3 4" key="1">
    <citation type="submission" date="2015-12" db="EMBL/GenBank/DDBJ databases">
        <title>Draft genome sequence of Moniliophthora roreri, the causal agent of frosty pod rot of cacao.</title>
        <authorList>
            <person name="Aime M.C."/>
            <person name="Diaz-Valderrama J.R."/>
            <person name="Kijpornyongpan T."/>
            <person name="Phillips-Mora W."/>
        </authorList>
    </citation>
    <scope>NUCLEOTIDE SEQUENCE [LARGE SCALE GENOMIC DNA]</scope>
    <source>
        <strain evidence="3 4">MCA 2952</strain>
    </source>
</reference>
<gene>
    <name evidence="3" type="ORF">WG66_3493</name>
</gene>